<feature type="non-terminal residue" evidence="5">
    <location>
        <position position="1"/>
    </location>
</feature>
<dbReference type="SMART" id="SM00131">
    <property type="entry name" value="KU"/>
    <property type="match status" value="1"/>
</dbReference>
<dbReference type="VEuPathDB" id="VectorBase:ISCW014408"/>
<dbReference type="SUPFAM" id="SSF57362">
    <property type="entry name" value="BPTI-like"/>
    <property type="match status" value="1"/>
</dbReference>
<dbReference type="EnsemblMetazoa" id="ISCW014408-RA">
    <property type="protein sequence ID" value="ISCW014408-PA"/>
    <property type="gene ID" value="ISCW014408"/>
</dbReference>
<reference evidence="6" key="2">
    <citation type="submission" date="2020-05" db="UniProtKB">
        <authorList>
            <consortium name="EnsemblMetazoa"/>
        </authorList>
    </citation>
    <scope>IDENTIFICATION</scope>
    <source>
        <strain evidence="6">wikel</strain>
    </source>
</reference>
<sequence>IFLVATVLRAATAPRNRTDCPSDFCKQDPDIGSGEANLFRWFYNHKTQSCKVFLHYGGRGTCNVFNTMQKCQDVCGRWRSPKHSLKYTSEQTLPKRARRTDIREEVGRLRNRKERVDHKIKLAMRHT</sequence>
<keyword evidence="1" id="KW-0646">Protease inhibitor</keyword>
<dbReference type="VEuPathDB" id="VectorBase:ISCI014408"/>
<keyword evidence="2" id="KW-0722">Serine protease inhibitor</keyword>
<organism>
    <name type="scientific">Ixodes scapularis</name>
    <name type="common">Black-legged tick</name>
    <name type="synonym">Deer tick</name>
    <dbReference type="NCBI Taxonomy" id="6945"/>
    <lineage>
        <taxon>Eukaryota</taxon>
        <taxon>Metazoa</taxon>
        <taxon>Ecdysozoa</taxon>
        <taxon>Arthropoda</taxon>
        <taxon>Chelicerata</taxon>
        <taxon>Arachnida</taxon>
        <taxon>Acari</taxon>
        <taxon>Parasitiformes</taxon>
        <taxon>Ixodida</taxon>
        <taxon>Ixodoidea</taxon>
        <taxon>Ixodidae</taxon>
        <taxon>Ixodinae</taxon>
        <taxon>Ixodes</taxon>
    </lineage>
</organism>
<keyword evidence="7" id="KW-1185">Reference proteome</keyword>
<dbReference type="EMBL" id="ABJB010367759">
    <property type="status" value="NOT_ANNOTATED_CDS"/>
    <property type="molecule type" value="Genomic_DNA"/>
</dbReference>
<keyword evidence="3" id="KW-1015">Disulfide bond</keyword>
<dbReference type="GO" id="GO:0004867">
    <property type="term" value="F:serine-type endopeptidase inhibitor activity"/>
    <property type="evidence" value="ECO:0000318"/>
    <property type="project" value="GO_Central"/>
</dbReference>
<feature type="domain" description="BPTI/Kunitz inhibitor" evidence="4">
    <location>
        <begin position="25"/>
        <end position="75"/>
    </location>
</feature>
<reference evidence="5 7" key="1">
    <citation type="submission" date="2008-03" db="EMBL/GenBank/DDBJ databases">
        <title>Annotation of Ixodes scapularis.</title>
        <authorList>
            <consortium name="Ixodes scapularis Genome Project Consortium"/>
            <person name="Caler E."/>
            <person name="Hannick L.I."/>
            <person name="Bidwell S."/>
            <person name="Joardar V."/>
            <person name="Thiagarajan M."/>
            <person name="Amedeo P."/>
            <person name="Galinsky K.J."/>
            <person name="Schobel S."/>
            <person name="Inman J."/>
            <person name="Hostetler J."/>
            <person name="Miller J."/>
            <person name="Hammond M."/>
            <person name="Megy K."/>
            <person name="Lawson D."/>
            <person name="Kodira C."/>
            <person name="Sutton G."/>
            <person name="Meyer J."/>
            <person name="Hill C.A."/>
            <person name="Birren B."/>
            <person name="Nene V."/>
            <person name="Collins F."/>
            <person name="Alarcon-Chaidez F."/>
            <person name="Wikel S."/>
            <person name="Strausberg R."/>
        </authorList>
    </citation>
    <scope>NUCLEOTIDE SEQUENCE [LARGE SCALE GENOMIC DNA]</scope>
    <source>
        <strain evidence="7">Wikel</strain>
        <strain evidence="5">Wikel colony</strain>
    </source>
</reference>
<dbReference type="PaxDb" id="6945-B7QI35"/>
<dbReference type="PANTHER" id="PTHR10083">
    <property type="entry name" value="KUNITZ-TYPE PROTEASE INHIBITOR-RELATED"/>
    <property type="match status" value="1"/>
</dbReference>
<evidence type="ECO:0000259" key="4">
    <source>
        <dbReference type="PROSITE" id="PS50279"/>
    </source>
</evidence>
<dbReference type="Pfam" id="PF00014">
    <property type="entry name" value="Kunitz_BPTI"/>
    <property type="match status" value="1"/>
</dbReference>
<dbReference type="Proteomes" id="UP000001555">
    <property type="component" value="Unassembled WGS sequence"/>
</dbReference>
<evidence type="ECO:0000256" key="3">
    <source>
        <dbReference type="ARBA" id="ARBA00023157"/>
    </source>
</evidence>
<protein>
    <submittedName>
        <fullName evidence="5 6">TFPI2 variant, putative</fullName>
    </submittedName>
</protein>
<name>B7QI35_IXOSC</name>
<accession>B7QI35</accession>
<evidence type="ECO:0000313" key="6">
    <source>
        <dbReference type="EnsemblMetazoa" id="ISCW014408-PA"/>
    </source>
</evidence>
<dbReference type="InterPro" id="IPR002223">
    <property type="entry name" value="Kunitz_BPTI"/>
</dbReference>
<dbReference type="AlphaFoldDB" id="B7QI35"/>
<dbReference type="GO" id="GO:0005615">
    <property type="term" value="C:extracellular space"/>
    <property type="evidence" value="ECO:0000318"/>
    <property type="project" value="GO_Central"/>
</dbReference>
<proteinExistence type="predicted"/>
<dbReference type="EMBL" id="DS943483">
    <property type="protein sequence ID" value="EEC18507.1"/>
    <property type="molecule type" value="Genomic_DNA"/>
</dbReference>
<evidence type="ECO:0000256" key="1">
    <source>
        <dbReference type="ARBA" id="ARBA00022690"/>
    </source>
</evidence>
<dbReference type="Gene3D" id="4.10.410.10">
    <property type="entry name" value="Pancreatic trypsin inhibitor Kunitz domain"/>
    <property type="match status" value="1"/>
</dbReference>
<evidence type="ECO:0000256" key="2">
    <source>
        <dbReference type="ARBA" id="ARBA00022900"/>
    </source>
</evidence>
<dbReference type="HOGENOM" id="CLU_1976031_0_0_1"/>
<gene>
    <name evidence="5" type="ORF">IscW_ISCW014408</name>
</gene>
<evidence type="ECO:0000313" key="5">
    <source>
        <dbReference type="EMBL" id="EEC18507.1"/>
    </source>
</evidence>
<dbReference type="PROSITE" id="PS50279">
    <property type="entry name" value="BPTI_KUNITZ_2"/>
    <property type="match status" value="1"/>
</dbReference>
<evidence type="ECO:0000313" key="7">
    <source>
        <dbReference type="Proteomes" id="UP000001555"/>
    </source>
</evidence>
<dbReference type="InterPro" id="IPR050098">
    <property type="entry name" value="TFPI/VKTCI-like"/>
</dbReference>
<dbReference type="InterPro" id="IPR036880">
    <property type="entry name" value="Kunitz_BPTI_sf"/>
</dbReference>
<dbReference type="PANTHER" id="PTHR10083:SF374">
    <property type="entry name" value="BPTI_KUNITZ INHIBITOR DOMAIN-CONTAINING PROTEIN"/>
    <property type="match status" value="1"/>
</dbReference>